<sequence>MNKSDFKASLVFIDEDEKGFYIIKNKREKEADINSYALLENSDFHNGIIKVKMYSTFTDNAPDYARGFIGIVFRVDADTFESFYVRPANGFYQTDDPVRQMHAVQYFSYPKYTFQYFRDHHITEYENKADIQMKKWIELKAVIKDEKAIFYIDDMEHPVLTVDKLLAGNKRGKIGLFVDIGTKGYYKDLEIILDD</sequence>
<dbReference type="Gene3D" id="2.60.120.560">
    <property type="entry name" value="Exo-inulinase, domain 1"/>
    <property type="match status" value="1"/>
</dbReference>
<proteinExistence type="predicted"/>
<protein>
    <recommendedName>
        <fullName evidence="3">3-keto-disaccharide hydrolase domain-containing protein</fullName>
    </recommendedName>
</protein>
<gene>
    <name evidence="1" type="ORF">HMPREF9943_00199</name>
</gene>
<dbReference type="PATRIC" id="fig|999415.3.peg.199"/>
<reference evidence="1 2" key="1">
    <citation type="submission" date="2013-02" db="EMBL/GenBank/DDBJ databases">
        <title>The Genome Sequence of Lactobacillus catenaformis F0143.</title>
        <authorList>
            <consortium name="The Broad Institute Genome Sequencing Platform"/>
            <person name="Earl A."/>
            <person name="Ward D."/>
            <person name="Feldgarden M."/>
            <person name="Gevers D."/>
            <person name="Izard J."/>
            <person name="Blanton J.M."/>
            <person name="Mathney J."/>
            <person name="Dewhirst F.E."/>
            <person name="Young S.K."/>
            <person name="Zeng Q."/>
            <person name="Gargeya S."/>
            <person name="Fitzgerald M."/>
            <person name="Haas B."/>
            <person name="Abouelleil A."/>
            <person name="Alvarado L."/>
            <person name="Arachchi H.M."/>
            <person name="Berlin A."/>
            <person name="Chapman S.B."/>
            <person name="Gearin G."/>
            <person name="Goldberg J."/>
            <person name="Griggs A."/>
            <person name="Gujja S."/>
            <person name="Hansen M."/>
            <person name="Heiman D."/>
            <person name="Howarth C."/>
            <person name="Larimer J."/>
            <person name="Lui A."/>
            <person name="MacDonald P.J.P."/>
            <person name="McCowen C."/>
            <person name="Montmayeur A."/>
            <person name="Murphy C."/>
            <person name="Neiman D."/>
            <person name="Pearson M."/>
            <person name="Priest M."/>
            <person name="Roberts A."/>
            <person name="Saif S."/>
            <person name="Shea T."/>
            <person name="Sisk P."/>
            <person name="Stolte C."/>
            <person name="Sykes S."/>
            <person name="Wortman J."/>
            <person name="Nusbaum C."/>
            <person name="Birren B."/>
        </authorList>
    </citation>
    <scope>NUCLEOTIDE SEQUENCE [LARGE SCALE GENOMIC DNA]</scope>
    <source>
        <strain evidence="1 2">OT 569</strain>
    </source>
</reference>
<dbReference type="STRING" id="999415.HMPREF9943_00199"/>
<dbReference type="RefSeq" id="WP_004801210.1">
    <property type="nucleotide sequence ID" value="NZ_AUGJ01000009.1"/>
</dbReference>
<evidence type="ECO:0000313" key="2">
    <source>
        <dbReference type="Proteomes" id="UP000011758"/>
    </source>
</evidence>
<accession>M2PAM3</accession>
<dbReference type="EMBL" id="AGEJ01000005">
    <property type="protein sequence ID" value="EMD17412.1"/>
    <property type="molecule type" value="Genomic_DNA"/>
</dbReference>
<evidence type="ECO:0008006" key="3">
    <source>
        <dbReference type="Google" id="ProtNLM"/>
    </source>
</evidence>
<organism evidence="1 2">
    <name type="scientific">Eggerthia catenaformis OT 569 = DSM 20559</name>
    <dbReference type="NCBI Taxonomy" id="999415"/>
    <lineage>
        <taxon>Bacteria</taxon>
        <taxon>Bacillati</taxon>
        <taxon>Bacillota</taxon>
        <taxon>Erysipelotrichia</taxon>
        <taxon>Erysipelotrichales</taxon>
        <taxon>Coprobacillaceae</taxon>
        <taxon>Eggerthia</taxon>
    </lineage>
</organism>
<dbReference type="eggNOG" id="COG3403">
    <property type="taxonomic scope" value="Bacteria"/>
</dbReference>
<dbReference type="BioCyc" id="ECAT999415-HMP:GTTI-208-MONOMER"/>
<dbReference type="AlphaFoldDB" id="M2PAM3"/>
<dbReference type="Proteomes" id="UP000011758">
    <property type="component" value="Unassembled WGS sequence"/>
</dbReference>
<keyword evidence="2" id="KW-1185">Reference proteome</keyword>
<evidence type="ECO:0000313" key="1">
    <source>
        <dbReference type="EMBL" id="EMD17412.1"/>
    </source>
</evidence>
<comment type="caution">
    <text evidence="1">The sequence shown here is derived from an EMBL/GenBank/DDBJ whole genome shotgun (WGS) entry which is preliminary data.</text>
</comment>
<name>M2PAM3_9FIRM</name>